<sequence length="76" mass="8812">MLDTVTNYLMVYHEVQFLTPVQGEWITLKEFDDSTGALLPLSDSAEQLSLEEAETRLMELSKKYPFLTFRINKVIL</sequence>
<proteinExistence type="predicted"/>
<organism evidence="1 2">
    <name type="scientific">Spirosoma endophyticum</name>
    <dbReference type="NCBI Taxonomy" id="662367"/>
    <lineage>
        <taxon>Bacteria</taxon>
        <taxon>Pseudomonadati</taxon>
        <taxon>Bacteroidota</taxon>
        <taxon>Cytophagia</taxon>
        <taxon>Cytophagales</taxon>
        <taxon>Cytophagaceae</taxon>
        <taxon>Spirosoma</taxon>
    </lineage>
</organism>
<gene>
    <name evidence="1" type="ORF">SAMN05216167_12556</name>
</gene>
<dbReference type="EMBL" id="FOLQ01000025">
    <property type="protein sequence ID" value="SFF03352.1"/>
    <property type="molecule type" value="Genomic_DNA"/>
</dbReference>
<keyword evidence="2" id="KW-1185">Reference proteome</keyword>
<dbReference type="AlphaFoldDB" id="A0A1I2FD79"/>
<reference evidence="1 2" key="1">
    <citation type="submission" date="2016-10" db="EMBL/GenBank/DDBJ databases">
        <authorList>
            <person name="de Groot N.N."/>
        </authorList>
    </citation>
    <scope>NUCLEOTIDE SEQUENCE [LARGE SCALE GENOMIC DNA]</scope>
    <source>
        <strain evidence="1 2">DSM 26130</strain>
    </source>
</reference>
<accession>A0A1I2FD79</accession>
<name>A0A1I2FD79_9BACT</name>
<evidence type="ECO:0000313" key="2">
    <source>
        <dbReference type="Proteomes" id="UP000198598"/>
    </source>
</evidence>
<dbReference type="STRING" id="662367.SAMN05216167_12556"/>
<evidence type="ECO:0000313" key="1">
    <source>
        <dbReference type="EMBL" id="SFF03352.1"/>
    </source>
</evidence>
<protein>
    <submittedName>
        <fullName evidence="1">Uncharacterized protein</fullName>
    </submittedName>
</protein>
<dbReference type="Proteomes" id="UP000198598">
    <property type="component" value="Unassembled WGS sequence"/>
</dbReference>